<evidence type="ECO:0000259" key="1">
    <source>
        <dbReference type="Pfam" id="PF20665"/>
    </source>
</evidence>
<evidence type="ECO:0000259" key="3">
    <source>
        <dbReference type="Pfam" id="PF22766"/>
    </source>
</evidence>
<evidence type="ECO:0000313" key="5">
    <source>
        <dbReference type="Proteomes" id="UP000053660"/>
    </source>
</evidence>
<name>A0A0B1TSX3_OESDE</name>
<organism evidence="4 5">
    <name type="scientific">Oesophagostomum dentatum</name>
    <name type="common">Nodular worm</name>
    <dbReference type="NCBI Taxonomy" id="61180"/>
    <lineage>
        <taxon>Eukaryota</taxon>
        <taxon>Metazoa</taxon>
        <taxon>Ecdysozoa</taxon>
        <taxon>Nematoda</taxon>
        <taxon>Chromadorea</taxon>
        <taxon>Rhabditida</taxon>
        <taxon>Rhabditina</taxon>
        <taxon>Rhabditomorpha</taxon>
        <taxon>Strongyloidea</taxon>
        <taxon>Strongylidae</taxon>
        <taxon>Oesophagostomum</taxon>
    </lineage>
</organism>
<dbReference type="GO" id="GO:0007094">
    <property type="term" value="P:mitotic spindle assembly checkpoint signaling"/>
    <property type="evidence" value="ECO:0007669"/>
    <property type="project" value="TreeGrafter"/>
</dbReference>
<dbReference type="InterPro" id="IPR048344">
    <property type="entry name" value="Zw10_middle"/>
</dbReference>
<dbReference type="Proteomes" id="UP000053660">
    <property type="component" value="Unassembled WGS sequence"/>
</dbReference>
<feature type="domain" description="Centromere/kinetochore protein zw10 middle" evidence="1">
    <location>
        <begin position="233"/>
        <end position="418"/>
    </location>
</feature>
<dbReference type="GO" id="GO:0006888">
    <property type="term" value="P:endoplasmic reticulum to Golgi vesicle-mediated transport"/>
    <property type="evidence" value="ECO:0007669"/>
    <property type="project" value="TreeGrafter"/>
</dbReference>
<dbReference type="Pfam" id="PF20666">
    <property type="entry name" value="ZW10_C"/>
    <property type="match status" value="1"/>
</dbReference>
<reference evidence="4 5" key="1">
    <citation type="submission" date="2014-03" db="EMBL/GenBank/DDBJ databases">
        <title>Draft genome of the hookworm Oesophagostomum dentatum.</title>
        <authorList>
            <person name="Mitreva M."/>
        </authorList>
    </citation>
    <scope>NUCLEOTIDE SEQUENCE [LARGE SCALE GENOMIC DNA]</scope>
    <source>
        <strain evidence="4 5">OD-Hann</strain>
    </source>
</reference>
<dbReference type="EMBL" id="KN549258">
    <property type="protein sequence ID" value="KHJ98947.1"/>
    <property type="molecule type" value="Genomic_DNA"/>
</dbReference>
<dbReference type="PANTHER" id="PTHR12205:SF0">
    <property type="entry name" value="CENTROMERE_KINETOCHORE PROTEIN ZW10 HOMOLOG"/>
    <property type="match status" value="1"/>
</dbReference>
<accession>A0A0B1TSX3</accession>
<feature type="domain" description="Centromere/kinetochore protein zw10 C-terminal" evidence="2">
    <location>
        <begin position="466"/>
        <end position="597"/>
    </location>
</feature>
<dbReference type="PANTHER" id="PTHR12205">
    <property type="entry name" value="CENTROMERE/KINETOCHORE PROTEIN ZW10"/>
    <property type="match status" value="1"/>
</dbReference>
<dbReference type="InterPro" id="IPR055148">
    <property type="entry name" value="ZW10_C_2"/>
</dbReference>
<dbReference type="Gene3D" id="1.10.357.150">
    <property type="match status" value="1"/>
</dbReference>
<evidence type="ECO:0000313" key="4">
    <source>
        <dbReference type="EMBL" id="KHJ98947.1"/>
    </source>
</evidence>
<dbReference type="Pfam" id="PF22766">
    <property type="entry name" value="ZW10_C2"/>
    <property type="match status" value="1"/>
</dbReference>
<protein>
    <submittedName>
        <fullName evidence="4">Centromere/kinetochore Zw10</fullName>
    </submittedName>
</protein>
<evidence type="ECO:0000259" key="2">
    <source>
        <dbReference type="Pfam" id="PF20666"/>
    </source>
</evidence>
<sequence>MLGDIETLERDIACGLEVIAKGLQERYVEFQQVLPMAEEDIVMKVQDLGNKIEEKFKQADSFIRETSGLDSSGEKPRLAISTQDRILRKKLSELSECRQLLDKIQEIEGLLIASRADNVGVVTEAKNLIECETQLNEITKDDGWPILTGRVRDILRDEISYTMSSLKYKLSYGFDEFISYPSTEVKGTVNMHIRNENPTEMGQLRIAKKILTKWNAAHATVMLVHAFLIPEPTKLLTALSLLGEVDGRLKKWSAYIVKNFVQPILDSADGNDPYERYVVTSSTAEFTASSKVRPSMKGISVEGVISALKRLFSNIASAIHGIEVNGRPLPLCLGQFLQDDLMGMFLKQCVAASVPVPDPEGRSLNSAMETAESFRMDMIKLGFFNDSTPTFKAFSEQHFTVFIDRRCLEVVRRAKELICMPYLELAEIGSGEEVSEETILQYKEAFGKPLPKSSTSCDTVYPVLLQLPRCKVSKSTVDLMELVFTTLEDSINTDNEKLAGRLALTARNILQLFELTAPRHHGTAISSMPQMAAIFYNNCYYICHRLMMMPFGILKNVEKSSPKYASFRPILSDSLWKLREIAADMMEQMMRQCRRDISVMMNKDALFVKIDDLERCDETKDVLNGCLMHVQNVAHLLKEVLAEMVYSQTMANIVSFLLDSICDVILRMEDIRSVDADISAKMIDTLLSQLGPIFMVNGRSSIHEVCSTSYFRTKEIIFCLKGSLQSIDDRWCSGKGPLAQWLQASEVRSLIKALFMNTEQRRQLLDSIF</sequence>
<dbReference type="Pfam" id="PF20665">
    <property type="entry name" value="Zw10_middle"/>
    <property type="match status" value="1"/>
</dbReference>
<dbReference type="GO" id="GO:0005737">
    <property type="term" value="C:cytoplasm"/>
    <property type="evidence" value="ECO:0007669"/>
    <property type="project" value="GOC"/>
</dbReference>
<dbReference type="OrthoDB" id="534815at2759"/>
<feature type="domain" description="ZW10 C-terminal helical" evidence="3">
    <location>
        <begin position="623"/>
        <end position="766"/>
    </location>
</feature>
<dbReference type="AlphaFoldDB" id="A0A0B1TSX3"/>
<proteinExistence type="predicted"/>
<dbReference type="InterPro" id="IPR046362">
    <property type="entry name" value="Zw10/DSL1_C_sf"/>
</dbReference>
<dbReference type="InterPro" id="IPR048343">
    <property type="entry name" value="ZW10_C"/>
</dbReference>
<keyword evidence="5" id="KW-1185">Reference proteome</keyword>
<gene>
    <name evidence="4" type="ORF">OESDEN_01066</name>
</gene>
<dbReference type="GO" id="GO:1990423">
    <property type="term" value="C:RZZ complex"/>
    <property type="evidence" value="ECO:0007669"/>
    <property type="project" value="TreeGrafter"/>
</dbReference>